<dbReference type="AlphaFoldDB" id="A0A9Q0X789"/>
<feature type="region of interest" description="Disordered" evidence="1">
    <location>
        <begin position="1"/>
        <end position="27"/>
    </location>
</feature>
<proteinExistence type="predicted"/>
<accession>A0A9Q0X789</accession>
<keyword evidence="3" id="KW-1185">Reference proteome</keyword>
<sequence length="261" mass="29000">MNGGPSKSLPEQRPGLKERPGSSEERTNHELLLMDPEGLDCLHPAQRSLRKCFRDLQEQDEVWKRTLAACTPLLASVANLAEQMQALRKVPLEKSPLRSFPDLAGRLGHKQRWALEALLEELHQDKLQELQRVSEAAAARVSAVSLLSQQLGGQPGLAKAFRRSARWPSLADMLEWLLDIEAFYHRTCLEVKLLLLQVRHEDLAGLQALPAAWAHLLQRGQQGLVEGADGALVLGWGWWVTEQGPGIVGAEVHLCSVHRGI</sequence>
<evidence type="ECO:0000313" key="2">
    <source>
        <dbReference type="EMBL" id="KAJ7304474.1"/>
    </source>
</evidence>
<dbReference type="EMBL" id="JAPFRF010000023">
    <property type="protein sequence ID" value="KAJ7304474.1"/>
    <property type="molecule type" value="Genomic_DNA"/>
</dbReference>
<dbReference type="PANTHER" id="PTHR16234:SF5">
    <property type="entry name" value="AFG2-INTERACTING RIBOSOME MATURATION FACTOR"/>
    <property type="match status" value="1"/>
</dbReference>
<dbReference type="Proteomes" id="UP001142489">
    <property type="component" value="Unassembled WGS sequence"/>
</dbReference>
<name>A0A9Q0X789_9SAUR</name>
<organism evidence="2 3">
    <name type="scientific">Phrynocephalus forsythii</name>
    <dbReference type="NCBI Taxonomy" id="171643"/>
    <lineage>
        <taxon>Eukaryota</taxon>
        <taxon>Metazoa</taxon>
        <taxon>Chordata</taxon>
        <taxon>Craniata</taxon>
        <taxon>Vertebrata</taxon>
        <taxon>Euteleostomi</taxon>
        <taxon>Lepidosauria</taxon>
        <taxon>Squamata</taxon>
        <taxon>Bifurcata</taxon>
        <taxon>Unidentata</taxon>
        <taxon>Episquamata</taxon>
        <taxon>Toxicofera</taxon>
        <taxon>Iguania</taxon>
        <taxon>Acrodonta</taxon>
        <taxon>Agamidae</taxon>
        <taxon>Agaminae</taxon>
        <taxon>Phrynocephalus</taxon>
    </lineage>
</organism>
<comment type="caution">
    <text evidence="2">The sequence shown here is derived from an EMBL/GenBank/DDBJ whole genome shotgun (WGS) entry which is preliminary data.</text>
</comment>
<dbReference type="InterPro" id="IPR029159">
    <property type="entry name" value="CA109-like"/>
</dbReference>
<reference evidence="2" key="1">
    <citation type="journal article" date="2023" name="DNA Res.">
        <title>Chromosome-level genome assembly of Phrynocephalus forsythii using third-generation DNA sequencing and Hi-C analysis.</title>
        <authorList>
            <person name="Qi Y."/>
            <person name="Zhao W."/>
            <person name="Zhao Y."/>
            <person name="Niu C."/>
            <person name="Cao S."/>
            <person name="Zhang Y."/>
        </authorList>
    </citation>
    <scope>NUCLEOTIDE SEQUENCE</scope>
    <source>
        <tissue evidence="2">Muscle</tissue>
    </source>
</reference>
<dbReference type="GO" id="GO:0005737">
    <property type="term" value="C:cytoplasm"/>
    <property type="evidence" value="ECO:0007669"/>
    <property type="project" value="TreeGrafter"/>
</dbReference>
<gene>
    <name evidence="2" type="ORF">JRQ81_012038</name>
</gene>
<protein>
    <submittedName>
        <fullName evidence="2">Uncharacterized protein</fullName>
    </submittedName>
</protein>
<dbReference type="GO" id="GO:0005634">
    <property type="term" value="C:nucleus"/>
    <property type="evidence" value="ECO:0007669"/>
    <property type="project" value="TreeGrafter"/>
</dbReference>
<dbReference type="PANTHER" id="PTHR16234">
    <property type="entry name" value="SIMILAR TO HYPOTHETICAL PROTEIN FLJ20508"/>
    <property type="match status" value="1"/>
</dbReference>
<dbReference type="OrthoDB" id="6605214at2759"/>
<evidence type="ECO:0000313" key="3">
    <source>
        <dbReference type="Proteomes" id="UP001142489"/>
    </source>
</evidence>
<dbReference type="Pfam" id="PF15011">
    <property type="entry name" value="CA109-like"/>
    <property type="match status" value="1"/>
</dbReference>
<feature type="compositionally biased region" description="Basic and acidic residues" evidence="1">
    <location>
        <begin position="14"/>
        <end position="27"/>
    </location>
</feature>
<evidence type="ECO:0000256" key="1">
    <source>
        <dbReference type="SAM" id="MobiDB-lite"/>
    </source>
</evidence>